<evidence type="ECO:0000313" key="6">
    <source>
        <dbReference type="Ensembl" id="ENSCLMP00005009280.1"/>
    </source>
</evidence>
<gene>
    <name evidence="6" type="primary">rbm26</name>
</gene>
<reference evidence="6" key="1">
    <citation type="submission" date="2025-08" db="UniProtKB">
        <authorList>
            <consortium name="Ensembl"/>
        </authorList>
    </citation>
    <scope>IDENTIFICATION</scope>
</reference>
<feature type="compositionally biased region" description="Basic residues" evidence="4">
    <location>
        <begin position="232"/>
        <end position="253"/>
    </location>
</feature>
<organism evidence="6 7">
    <name type="scientific">Cyclopterus lumpus</name>
    <name type="common">Lumpsucker</name>
    <dbReference type="NCBI Taxonomy" id="8103"/>
    <lineage>
        <taxon>Eukaryota</taxon>
        <taxon>Metazoa</taxon>
        <taxon>Chordata</taxon>
        <taxon>Craniata</taxon>
        <taxon>Vertebrata</taxon>
        <taxon>Euteleostomi</taxon>
        <taxon>Actinopterygii</taxon>
        <taxon>Neopterygii</taxon>
        <taxon>Teleostei</taxon>
        <taxon>Neoteleostei</taxon>
        <taxon>Acanthomorphata</taxon>
        <taxon>Eupercaria</taxon>
        <taxon>Perciformes</taxon>
        <taxon>Cottioidei</taxon>
        <taxon>Cottales</taxon>
        <taxon>Cyclopteridae</taxon>
        <taxon>Cyclopterus</taxon>
    </lineage>
</organism>
<dbReference type="InterPro" id="IPR000504">
    <property type="entry name" value="RRM_dom"/>
</dbReference>
<evidence type="ECO:0000256" key="2">
    <source>
        <dbReference type="PROSITE-ProRule" id="PRU00176"/>
    </source>
</evidence>
<keyword evidence="7" id="KW-1185">Reference proteome</keyword>
<dbReference type="GeneTree" id="ENSGT00510000046929"/>
<proteinExistence type="predicted"/>
<dbReference type="PANTHER" id="PTHR14398:SF2">
    <property type="entry name" value="RNA-BINDING PROTEIN 26"/>
    <property type="match status" value="1"/>
</dbReference>
<dbReference type="GO" id="GO:0005634">
    <property type="term" value="C:nucleus"/>
    <property type="evidence" value="ECO:0007669"/>
    <property type="project" value="TreeGrafter"/>
</dbReference>
<dbReference type="AlphaFoldDB" id="A0A8C2WUJ1"/>
<evidence type="ECO:0000259" key="5">
    <source>
        <dbReference type="PROSITE" id="PS50102"/>
    </source>
</evidence>
<feature type="compositionally biased region" description="Polar residues" evidence="4">
    <location>
        <begin position="31"/>
        <end position="49"/>
    </location>
</feature>
<dbReference type="FunFam" id="3.30.70.330:FF:000124">
    <property type="entry name" value="RNA-binding protein 26 isoform X3"/>
    <property type="match status" value="1"/>
</dbReference>
<dbReference type="Pfam" id="PF14605">
    <property type="entry name" value="Nup35_RRM_2"/>
    <property type="match status" value="1"/>
</dbReference>
<name>A0A8C2WUJ1_CYCLU</name>
<dbReference type="CDD" id="cd12258">
    <property type="entry name" value="RRM2_RBM26_like"/>
    <property type="match status" value="1"/>
</dbReference>
<dbReference type="InterPro" id="IPR012677">
    <property type="entry name" value="Nucleotide-bd_a/b_plait_sf"/>
</dbReference>
<feature type="region of interest" description="Disordered" evidence="4">
    <location>
        <begin position="229"/>
        <end position="255"/>
    </location>
</feature>
<feature type="domain" description="RRM" evidence="5">
    <location>
        <begin position="267"/>
        <end position="336"/>
    </location>
</feature>
<feature type="compositionally biased region" description="Acidic residues" evidence="4">
    <location>
        <begin position="365"/>
        <end position="376"/>
    </location>
</feature>
<evidence type="ECO:0000256" key="1">
    <source>
        <dbReference type="ARBA" id="ARBA00022884"/>
    </source>
</evidence>
<dbReference type="Gene3D" id="3.30.70.330">
    <property type="match status" value="1"/>
</dbReference>
<dbReference type="GO" id="GO:0003723">
    <property type="term" value="F:RNA binding"/>
    <property type="evidence" value="ECO:0007669"/>
    <property type="project" value="UniProtKB-UniRule"/>
</dbReference>
<dbReference type="InterPro" id="IPR035979">
    <property type="entry name" value="RBD_domain_sf"/>
</dbReference>
<accession>A0A8C2WUJ1</accession>
<dbReference type="Proteomes" id="UP000694565">
    <property type="component" value="Unplaced"/>
</dbReference>
<sequence>PAPQPHSSISNQASDVFLKQSVKDRLGPLLNANSEPSQDSSVASQNPSKVSVKDRLGFSAKPAAPIEKVSVFSTSMGLTKTVYNPDALKAAQKNSEEALKNKQEALRLQQDVRKKKQEILEKHIETQKLLISKLEKNKTMKAEDKAKIMETLGMLTKSITKLQEEIKGISGSNNQLRTSKTRAQAQKELLDAELDLYKKTQAGEDIALLKIKYTQLQIEAARRGILSPGRGRGVHARGRGALRARGRGSRGRGRGVSLHAVVDHRPRAVEIFGFTEADHVDLLPHFAQFGEIEDCQIDGNNLSAVITFKTRAEAEQAALHGVRFNNQTLRLAWHKVVKTLSAADADDAEPEEDEYPEGSLSDDALLQDDDEEEDDNEPRSWRR</sequence>
<evidence type="ECO:0000256" key="4">
    <source>
        <dbReference type="SAM" id="MobiDB-lite"/>
    </source>
</evidence>
<dbReference type="InterPro" id="IPR045137">
    <property type="entry name" value="RBM26/27"/>
</dbReference>
<evidence type="ECO:0000313" key="7">
    <source>
        <dbReference type="Proteomes" id="UP000694565"/>
    </source>
</evidence>
<dbReference type="PROSITE" id="PS50102">
    <property type="entry name" value="RRM"/>
    <property type="match status" value="1"/>
</dbReference>
<protein>
    <submittedName>
        <fullName evidence="6">RNA binding motif protein 26</fullName>
    </submittedName>
</protein>
<dbReference type="PANTHER" id="PTHR14398">
    <property type="entry name" value="RNA RECOGNITION RRM/RNP DOMAIN"/>
    <property type="match status" value="1"/>
</dbReference>
<dbReference type="InterPro" id="IPR039511">
    <property type="entry name" value="RBM26-like_RRM2"/>
</dbReference>
<feature type="compositionally biased region" description="Acidic residues" evidence="4">
    <location>
        <begin position="344"/>
        <end position="356"/>
    </location>
</feature>
<evidence type="ECO:0000256" key="3">
    <source>
        <dbReference type="SAM" id="Coils"/>
    </source>
</evidence>
<feature type="region of interest" description="Disordered" evidence="4">
    <location>
        <begin position="342"/>
        <end position="383"/>
    </location>
</feature>
<reference evidence="6" key="2">
    <citation type="submission" date="2025-09" db="UniProtKB">
        <authorList>
            <consortium name="Ensembl"/>
        </authorList>
    </citation>
    <scope>IDENTIFICATION</scope>
</reference>
<keyword evidence="1 2" id="KW-0694">RNA-binding</keyword>
<dbReference type="SUPFAM" id="SSF54928">
    <property type="entry name" value="RNA-binding domain, RBD"/>
    <property type="match status" value="1"/>
</dbReference>
<feature type="coiled-coil region" evidence="3">
    <location>
        <begin position="173"/>
        <end position="200"/>
    </location>
</feature>
<dbReference type="Ensembl" id="ENSCLMT00005010088.1">
    <property type="protein sequence ID" value="ENSCLMP00005009280.1"/>
    <property type="gene ID" value="ENSCLMG00005004209.1"/>
</dbReference>
<feature type="region of interest" description="Disordered" evidence="4">
    <location>
        <begin position="27"/>
        <end position="54"/>
    </location>
</feature>
<keyword evidence="3" id="KW-0175">Coiled coil</keyword>